<proteinExistence type="predicted"/>
<dbReference type="Proteomes" id="UP000618579">
    <property type="component" value="Unassembled WGS sequence"/>
</dbReference>
<dbReference type="EMBL" id="WHNZ01000022">
    <property type="protein sequence ID" value="NOV00950.1"/>
    <property type="molecule type" value="Genomic_DNA"/>
</dbReference>
<feature type="transmembrane region" description="Helical" evidence="1">
    <location>
        <begin position="7"/>
        <end position="27"/>
    </location>
</feature>
<feature type="transmembrane region" description="Helical" evidence="1">
    <location>
        <begin position="194"/>
        <end position="216"/>
    </location>
</feature>
<dbReference type="RefSeq" id="WP_171683756.1">
    <property type="nucleotide sequence ID" value="NZ_WHNZ01000022.1"/>
</dbReference>
<feature type="transmembrane region" description="Helical" evidence="1">
    <location>
        <begin position="33"/>
        <end position="55"/>
    </location>
</feature>
<organism evidence="2 3">
    <name type="scientific">Paenibacillus planticolens</name>
    <dbReference type="NCBI Taxonomy" id="2654976"/>
    <lineage>
        <taxon>Bacteria</taxon>
        <taxon>Bacillati</taxon>
        <taxon>Bacillota</taxon>
        <taxon>Bacilli</taxon>
        <taxon>Bacillales</taxon>
        <taxon>Paenibacillaceae</taxon>
        <taxon>Paenibacillus</taxon>
    </lineage>
</organism>
<name>A0ABX1ZPK0_9BACL</name>
<keyword evidence="1" id="KW-0472">Membrane</keyword>
<evidence type="ECO:0000313" key="3">
    <source>
        <dbReference type="Proteomes" id="UP000618579"/>
    </source>
</evidence>
<reference evidence="2 3" key="1">
    <citation type="submission" date="2019-10" db="EMBL/GenBank/DDBJ databases">
        <title>Description of Paenibacillus pedi sp. nov.</title>
        <authorList>
            <person name="Carlier A."/>
            <person name="Qi S."/>
        </authorList>
    </citation>
    <scope>NUCLEOTIDE SEQUENCE [LARGE SCALE GENOMIC DNA]</scope>
    <source>
        <strain evidence="2 3">LMG 31457</strain>
    </source>
</reference>
<comment type="caution">
    <text evidence="2">The sequence shown here is derived from an EMBL/GenBank/DDBJ whole genome shotgun (WGS) entry which is preliminary data.</text>
</comment>
<accession>A0ABX1ZPK0</accession>
<feature type="transmembrane region" description="Helical" evidence="1">
    <location>
        <begin position="67"/>
        <end position="87"/>
    </location>
</feature>
<keyword evidence="1" id="KW-0812">Transmembrane</keyword>
<gene>
    <name evidence="2" type="ORF">GC097_13080</name>
</gene>
<feature type="transmembrane region" description="Helical" evidence="1">
    <location>
        <begin position="110"/>
        <end position="134"/>
    </location>
</feature>
<protein>
    <submittedName>
        <fullName evidence="2">DUF1361 domain-containing protein</fullName>
    </submittedName>
</protein>
<dbReference type="Pfam" id="PF07099">
    <property type="entry name" value="DUF1361"/>
    <property type="match status" value="1"/>
</dbReference>
<keyword evidence="1" id="KW-1133">Transmembrane helix</keyword>
<evidence type="ECO:0000313" key="2">
    <source>
        <dbReference type="EMBL" id="NOV00950.1"/>
    </source>
</evidence>
<evidence type="ECO:0000256" key="1">
    <source>
        <dbReference type="SAM" id="Phobius"/>
    </source>
</evidence>
<sequence length="237" mass="27392">MKTLNQWYLQILLALLSLCTIGIYLLFKNQTYYEFLLWNLFLAWIPNLFALGAYFLHPLKPFASRKILILVLGLAWLLFLPNAPYIVTDFIHLTILKNSYMPKKTWSINYWYDLFTIFLFAWNGLLLGCSSMYMIHVIAMKSWGRVLSWLLIIATSLLSGYGILLGREYRLNSWDALMNMKIVSILQRSLHKDAFIFCLLVGFVILTVYATFYILINGVGSSKLAEEKINASSPSSR</sequence>
<keyword evidence="3" id="KW-1185">Reference proteome</keyword>
<feature type="transmembrane region" description="Helical" evidence="1">
    <location>
        <begin position="146"/>
        <end position="164"/>
    </location>
</feature>
<dbReference type="InterPro" id="IPR009793">
    <property type="entry name" value="DUF1361"/>
</dbReference>